<protein>
    <submittedName>
        <fullName evidence="6">LysR family transcriptional regulator</fullName>
    </submittedName>
</protein>
<comment type="caution">
    <text evidence="6">The sequence shown here is derived from an EMBL/GenBank/DDBJ whole genome shotgun (WGS) entry which is preliminary data.</text>
</comment>
<dbReference type="InterPro" id="IPR005119">
    <property type="entry name" value="LysR_subst-bd"/>
</dbReference>
<dbReference type="RefSeq" id="WP_339850745.1">
    <property type="nucleotide sequence ID" value="NZ_CAXAXR010000001.1"/>
</dbReference>
<keyword evidence="4" id="KW-0804">Transcription</keyword>
<reference evidence="6 7" key="1">
    <citation type="journal article" date="2018" name="Nat. Biotechnol.">
        <title>A standardized bacterial taxonomy based on genome phylogeny substantially revises the tree of life.</title>
        <authorList>
            <person name="Parks D.H."/>
            <person name="Chuvochina M."/>
            <person name="Waite D.W."/>
            <person name="Rinke C."/>
            <person name="Skarshewski A."/>
            <person name="Chaumeil P.A."/>
            <person name="Hugenholtz P."/>
        </authorList>
    </citation>
    <scope>NUCLEOTIDE SEQUENCE [LARGE SCALE GENOMIC DNA]</scope>
    <source>
        <strain evidence="6">UBA9169</strain>
    </source>
</reference>
<evidence type="ECO:0000256" key="4">
    <source>
        <dbReference type="ARBA" id="ARBA00023163"/>
    </source>
</evidence>
<dbReference type="Pfam" id="PF03466">
    <property type="entry name" value="LysR_substrate"/>
    <property type="match status" value="1"/>
</dbReference>
<evidence type="ECO:0000256" key="1">
    <source>
        <dbReference type="ARBA" id="ARBA00009437"/>
    </source>
</evidence>
<name>A0A348W9U6_9RHOB</name>
<comment type="similarity">
    <text evidence="1">Belongs to the LysR transcriptional regulatory family.</text>
</comment>
<dbReference type="InterPro" id="IPR000847">
    <property type="entry name" value="LysR_HTH_N"/>
</dbReference>
<dbReference type="AlphaFoldDB" id="A0A348W9U6"/>
<sequence>MDTSLKALRYFMAAANSGSISEASRQLNVVPSAVLAAVNQVEESFGLQLTTRHRAKGIAPTATGKILMGRIQHLLDEYELLMVQGAEMRSQLVGTLRVGYYAPVAPAFLPALVADLLRDNPRVDIKLTECDTHTAQAGLLAGDFDVILCVAESLAPTVTYETLVEVPAYLLLPQDHPLASRPHLSLREIDGETMVLLDLPVVSDYYSRIFNEADIAPKIASTATTLEMVRSLVGAGVGLSLLHMRPVTDLTYAGQRVVGVPLSPAPDPLRIVMGHLPDSPRRLVTAFTDQVRALFARDGGRRYLVTPAMALGSRTTSKLKPLP</sequence>
<dbReference type="Pfam" id="PF00126">
    <property type="entry name" value="HTH_1"/>
    <property type="match status" value="1"/>
</dbReference>
<evidence type="ECO:0000256" key="2">
    <source>
        <dbReference type="ARBA" id="ARBA00023015"/>
    </source>
</evidence>
<evidence type="ECO:0000256" key="3">
    <source>
        <dbReference type="ARBA" id="ARBA00023125"/>
    </source>
</evidence>
<dbReference type="PANTHER" id="PTHR30346:SF0">
    <property type="entry name" value="HCA OPERON TRANSCRIPTIONAL ACTIVATOR HCAR"/>
    <property type="match status" value="1"/>
</dbReference>
<dbReference type="GO" id="GO:0032993">
    <property type="term" value="C:protein-DNA complex"/>
    <property type="evidence" value="ECO:0007669"/>
    <property type="project" value="TreeGrafter"/>
</dbReference>
<keyword evidence="2" id="KW-0805">Transcription regulation</keyword>
<evidence type="ECO:0000313" key="7">
    <source>
        <dbReference type="Proteomes" id="UP000264719"/>
    </source>
</evidence>
<feature type="domain" description="HTH lysR-type" evidence="5">
    <location>
        <begin position="1"/>
        <end position="61"/>
    </location>
</feature>
<dbReference type="PROSITE" id="PS50931">
    <property type="entry name" value="HTH_LYSR"/>
    <property type="match status" value="1"/>
</dbReference>
<dbReference type="GO" id="GO:0003677">
    <property type="term" value="F:DNA binding"/>
    <property type="evidence" value="ECO:0007669"/>
    <property type="project" value="UniProtKB-KW"/>
</dbReference>
<dbReference type="InterPro" id="IPR036390">
    <property type="entry name" value="WH_DNA-bd_sf"/>
</dbReference>
<dbReference type="Gene3D" id="3.40.190.10">
    <property type="entry name" value="Periplasmic binding protein-like II"/>
    <property type="match status" value="2"/>
</dbReference>
<accession>A0A348W9U6</accession>
<evidence type="ECO:0000259" key="5">
    <source>
        <dbReference type="PROSITE" id="PS50931"/>
    </source>
</evidence>
<dbReference type="GO" id="GO:0003700">
    <property type="term" value="F:DNA-binding transcription factor activity"/>
    <property type="evidence" value="ECO:0007669"/>
    <property type="project" value="InterPro"/>
</dbReference>
<organism evidence="6 7">
    <name type="scientific">Roseovarius nubinhibens</name>
    <dbReference type="NCBI Taxonomy" id="314263"/>
    <lineage>
        <taxon>Bacteria</taxon>
        <taxon>Pseudomonadati</taxon>
        <taxon>Pseudomonadota</taxon>
        <taxon>Alphaproteobacteria</taxon>
        <taxon>Rhodobacterales</taxon>
        <taxon>Roseobacteraceae</taxon>
        <taxon>Roseovarius</taxon>
    </lineage>
</organism>
<dbReference type="Gene3D" id="1.10.10.10">
    <property type="entry name" value="Winged helix-like DNA-binding domain superfamily/Winged helix DNA-binding domain"/>
    <property type="match status" value="1"/>
</dbReference>
<dbReference type="InterPro" id="IPR036388">
    <property type="entry name" value="WH-like_DNA-bd_sf"/>
</dbReference>
<dbReference type="SUPFAM" id="SSF53850">
    <property type="entry name" value="Periplasmic binding protein-like II"/>
    <property type="match status" value="1"/>
</dbReference>
<dbReference type="SUPFAM" id="SSF46785">
    <property type="entry name" value="Winged helix' DNA-binding domain"/>
    <property type="match status" value="1"/>
</dbReference>
<dbReference type="Proteomes" id="UP000264719">
    <property type="component" value="Unassembled WGS sequence"/>
</dbReference>
<gene>
    <name evidence="6" type="ORF">DCS45_05445</name>
</gene>
<proteinExistence type="inferred from homology"/>
<dbReference type="PANTHER" id="PTHR30346">
    <property type="entry name" value="TRANSCRIPTIONAL DUAL REGULATOR HCAR-RELATED"/>
    <property type="match status" value="1"/>
</dbReference>
<dbReference type="EMBL" id="DMVW01000052">
    <property type="protein sequence ID" value="HAR51308.1"/>
    <property type="molecule type" value="Genomic_DNA"/>
</dbReference>
<evidence type="ECO:0000313" key="6">
    <source>
        <dbReference type="EMBL" id="HAR51308.1"/>
    </source>
</evidence>
<keyword evidence="3" id="KW-0238">DNA-binding</keyword>